<feature type="transmembrane region" description="Helical" evidence="1">
    <location>
        <begin position="12"/>
        <end position="33"/>
    </location>
</feature>
<keyword evidence="1" id="KW-0812">Transmembrane</keyword>
<sequence length="236" mass="27761">MKNPFWNTKSIFTVLLIPFSIFLLVTSILWMLLSENNEYWLGLILMPFGAIVLWFAMNYMIQTDKAFKRRLVLELDINCPAIEYFTYSKKEWNLFANKNYTRKLNQYRTALIVLTPIITLLLILLYNENVKVFITIGFIVLLLITLISWRVVNSLKELKANTLGQEKPEAKITTSGILLNKNHILSSYHNQDGWLSECTYETFLEMKCLNFKIRRPSGRGHNFQTYHLLIPPKQRE</sequence>
<gene>
    <name evidence="2" type="ORF">AAG747_04725</name>
</gene>
<name>A0AAW9RQZ8_9BACT</name>
<dbReference type="EMBL" id="JBDKWZ010000002">
    <property type="protein sequence ID" value="MEN7547199.1"/>
    <property type="molecule type" value="Genomic_DNA"/>
</dbReference>
<dbReference type="RefSeq" id="WP_346819984.1">
    <property type="nucleotide sequence ID" value="NZ_JBDKWZ010000002.1"/>
</dbReference>
<comment type="caution">
    <text evidence="2">The sequence shown here is derived from an EMBL/GenBank/DDBJ whole genome shotgun (WGS) entry which is preliminary data.</text>
</comment>
<organism evidence="2 3">
    <name type="scientific">Rapidithrix thailandica</name>
    <dbReference type="NCBI Taxonomy" id="413964"/>
    <lineage>
        <taxon>Bacteria</taxon>
        <taxon>Pseudomonadati</taxon>
        <taxon>Bacteroidota</taxon>
        <taxon>Cytophagia</taxon>
        <taxon>Cytophagales</taxon>
        <taxon>Flammeovirgaceae</taxon>
        <taxon>Rapidithrix</taxon>
    </lineage>
</organism>
<evidence type="ECO:0000313" key="2">
    <source>
        <dbReference type="EMBL" id="MEN7547199.1"/>
    </source>
</evidence>
<keyword evidence="1" id="KW-0472">Membrane</keyword>
<keyword evidence="1" id="KW-1133">Transmembrane helix</keyword>
<feature type="transmembrane region" description="Helical" evidence="1">
    <location>
        <begin position="39"/>
        <end position="61"/>
    </location>
</feature>
<dbReference type="Proteomes" id="UP001403385">
    <property type="component" value="Unassembled WGS sequence"/>
</dbReference>
<feature type="transmembrane region" description="Helical" evidence="1">
    <location>
        <begin position="132"/>
        <end position="152"/>
    </location>
</feature>
<dbReference type="AlphaFoldDB" id="A0AAW9RQZ8"/>
<evidence type="ECO:0000313" key="3">
    <source>
        <dbReference type="Proteomes" id="UP001403385"/>
    </source>
</evidence>
<accession>A0AAW9RQZ8</accession>
<feature type="transmembrane region" description="Helical" evidence="1">
    <location>
        <begin position="107"/>
        <end position="126"/>
    </location>
</feature>
<keyword evidence="3" id="KW-1185">Reference proteome</keyword>
<evidence type="ECO:0000256" key="1">
    <source>
        <dbReference type="SAM" id="Phobius"/>
    </source>
</evidence>
<proteinExistence type="predicted"/>
<reference evidence="2 3" key="1">
    <citation type="submission" date="2024-04" db="EMBL/GenBank/DDBJ databases">
        <title>Novel genus in family Flammeovirgaceae.</title>
        <authorList>
            <person name="Nguyen T.H."/>
            <person name="Vuong T.Q."/>
            <person name="Le H."/>
            <person name="Kim S.-G."/>
        </authorList>
    </citation>
    <scope>NUCLEOTIDE SEQUENCE [LARGE SCALE GENOMIC DNA]</scope>
    <source>
        <strain evidence="2 3">JCM 23209</strain>
    </source>
</reference>
<protein>
    <submittedName>
        <fullName evidence="2">Uncharacterized protein</fullName>
    </submittedName>
</protein>